<organism evidence="3 4">
    <name type="scientific">Fusarium beomiforme</name>
    <dbReference type="NCBI Taxonomy" id="44412"/>
    <lineage>
        <taxon>Eukaryota</taxon>
        <taxon>Fungi</taxon>
        <taxon>Dikarya</taxon>
        <taxon>Ascomycota</taxon>
        <taxon>Pezizomycotina</taxon>
        <taxon>Sordariomycetes</taxon>
        <taxon>Hypocreomycetidae</taxon>
        <taxon>Hypocreales</taxon>
        <taxon>Nectriaceae</taxon>
        <taxon>Fusarium</taxon>
        <taxon>Fusarium burgessii species complex</taxon>
    </lineage>
</organism>
<dbReference type="Pfam" id="PF11951">
    <property type="entry name" value="Fungal_trans_2"/>
    <property type="match status" value="1"/>
</dbReference>
<dbReference type="Proteomes" id="UP000730481">
    <property type="component" value="Unassembled WGS sequence"/>
</dbReference>
<comment type="caution">
    <text evidence="3">The sequence shown here is derived from an EMBL/GenBank/DDBJ whole genome shotgun (WGS) entry which is preliminary data.</text>
</comment>
<sequence>MSKCFSLMNLISPIAGLHLGIATLSRFATDENLAGDVFRAPLPFSKLDSRLLLSFIPARIEQIMLHTVLTTRQEMVILRHYTSALRATQEAIDHEAQRMAPETLCATLFLGIFELLKPQPDQQAWARHVAGTTQLIQLRGPRRFQSDFELALFMAHVGPMVVEAYLHNKRCFLVDEPWQQVMRTAIHNDSSIPEDQRALVFELWSHIVHGPNTFVQVAELALSLTPPSKDAIESAVHALQRDEDDLRKWLRIARDLGLVGSAAERLGVFFTPSLWSGSSCNKPPERILCPVLHGTFLMCYIIKARLLSSISPCRFHYAELECQALAHEILSLEADPTVYKDGGIFAECDKTKSEPHRLGWKREYATHRDLV</sequence>
<keyword evidence="4" id="KW-1185">Reference proteome</keyword>
<dbReference type="OrthoDB" id="3525185at2759"/>
<gene>
    <name evidence="3" type="ORF">FBEOM_6250</name>
</gene>
<evidence type="ECO:0000313" key="4">
    <source>
        <dbReference type="Proteomes" id="UP000730481"/>
    </source>
</evidence>
<dbReference type="AlphaFoldDB" id="A0A9P5AJZ0"/>
<keyword evidence="2" id="KW-0732">Signal</keyword>
<protein>
    <submittedName>
        <fullName evidence="3">Uncharacterized protein</fullName>
    </submittedName>
</protein>
<feature type="signal peptide" evidence="2">
    <location>
        <begin position="1"/>
        <end position="16"/>
    </location>
</feature>
<evidence type="ECO:0000256" key="1">
    <source>
        <dbReference type="ARBA" id="ARBA00023242"/>
    </source>
</evidence>
<dbReference type="PANTHER" id="PTHR38111">
    <property type="entry name" value="ZN(2)-C6 FUNGAL-TYPE DOMAIN-CONTAINING PROTEIN-RELATED"/>
    <property type="match status" value="1"/>
</dbReference>
<evidence type="ECO:0000313" key="3">
    <source>
        <dbReference type="EMBL" id="KAF4339833.1"/>
    </source>
</evidence>
<feature type="chain" id="PRO_5040401234" evidence="2">
    <location>
        <begin position="17"/>
        <end position="371"/>
    </location>
</feature>
<proteinExistence type="predicted"/>
<evidence type="ECO:0000256" key="2">
    <source>
        <dbReference type="SAM" id="SignalP"/>
    </source>
</evidence>
<reference evidence="3" key="2">
    <citation type="submission" date="2020-02" db="EMBL/GenBank/DDBJ databases">
        <title>Identification and distribution of gene clusters putatively required for synthesis of sphingolipid metabolism inhibitors in phylogenetically diverse species of the filamentous fungus Fusarium.</title>
        <authorList>
            <person name="Kim H.-S."/>
            <person name="Busman M."/>
            <person name="Brown D.W."/>
            <person name="Divon H."/>
            <person name="Uhlig S."/>
            <person name="Proctor R.H."/>
        </authorList>
    </citation>
    <scope>NUCLEOTIDE SEQUENCE</scope>
    <source>
        <strain evidence="3">NRRL 25174</strain>
    </source>
</reference>
<dbReference type="InterPro" id="IPR021858">
    <property type="entry name" value="Fun_TF"/>
</dbReference>
<dbReference type="EMBL" id="PVQB02000259">
    <property type="protein sequence ID" value="KAF4339833.1"/>
    <property type="molecule type" value="Genomic_DNA"/>
</dbReference>
<dbReference type="PANTHER" id="PTHR38111:SF6">
    <property type="entry name" value="FINGER DOMAIN PROTEIN, PUTATIVE (AFU_ORTHOLOGUE AFUA_8G01940)-RELATED"/>
    <property type="match status" value="1"/>
</dbReference>
<reference evidence="3" key="1">
    <citation type="journal article" date="2017" name="Mycologia">
        <title>Fusarium algeriense, sp. nov., a novel toxigenic crown rot pathogen of durum wheat from Algeria is nested in the Fusarium burgessii species complex.</title>
        <authorList>
            <person name="Laraba I."/>
            <person name="Keddad A."/>
            <person name="Boureghda H."/>
            <person name="Abdallah N."/>
            <person name="Vaughan M.M."/>
            <person name="Proctor R.H."/>
            <person name="Busman M."/>
            <person name="O'Donnell K."/>
        </authorList>
    </citation>
    <scope>NUCLEOTIDE SEQUENCE</scope>
    <source>
        <strain evidence="3">NRRL 25174</strain>
    </source>
</reference>
<name>A0A9P5AJZ0_9HYPO</name>
<keyword evidence="1" id="KW-0539">Nucleus</keyword>
<dbReference type="InterPro" id="IPR053178">
    <property type="entry name" value="Osmoadaptation_assoc"/>
</dbReference>
<accession>A0A9P5AJZ0</accession>